<sequence>MPDPINAGRFQQFTCAVNWMRQNITQYTQMVSPLLAVIDAAD</sequence>
<name>A0A6G0L8U2_9STRA</name>
<protein>
    <submittedName>
        <fullName evidence="1">Uncharacterized protein</fullName>
    </submittedName>
</protein>
<dbReference type="EMBL" id="QXFX01000540">
    <property type="protein sequence ID" value="KAE9112001.1"/>
    <property type="molecule type" value="Genomic_DNA"/>
</dbReference>
<organism evidence="1 2">
    <name type="scientific">Phytophthora fragariae</name>
    <dbReference type="NCBI Taxonomy" id="53985"/>
    <lineage>
        <taxon>Eukaryota</taxon>
        <taxon>Sar</taxon>
        <taxon>Stramenopiles</taxon>
        <taxon>Oomycota</taxon>
        <taxon>Peronosporomycetes</taxon>
        <taxon>Peronosporales</taxon>
        <taxon>Peronosporaceae</taxon>
        <taxon>Phytophthora</taxon>
    </lineage>
</organism>
<reference evidence="1 2" key="1">
    <citation type="submission" date="2018-09" db="EMBL/GenBank/DDBJ databases">
        <title>Genomic investigation of the strawberry pathogen Phytophthora fragariae indicates pathogenicity is determined by transcriptional variation in three key races.</title>
        <authorList>
            <person name="Adams T.M."/>
            <person name="Armitage A.D."/>
            <person name="Sobczyk M.K."/>
            <person name="Bates H.J."/>
            <person name="Dunwell J.M."/>
            <person name="Nellist C.F."/>
            <person name="Harrison R.J."/>
        </authorList>
    </citation>
    <scope>NUCLEOTIDE SEQUENCE [LARGE SCALE GENOMIC DNA]</scope>
    <source>
        <strain evidence="1 2">ONT-3</strain>
    </source>
</reference>
<dbReference type="AlphaFoldDB" id="A0A6G0L8U2"/>
<gene>
    <name evidence="1" type="ORF">PF010_g10606</name>
</gene>
<accession>A0A6G0L8U2</accession>
<dbReference type="Proteomes" id="UP000488956">
    <property type="component" value="Unassembled WGS sequence"/>
</dbReference>
<evidence type="ECO:0000313" key="1">
    <source>
        <dbReference type="EMBL" id="KAE9112001.1"/>
    </source>
</evidence>
<proteinExistence type="predicted"/>
<evidence type="ECO:0000313" key="2">
    <source>
        <dbReference type="Proteomes" id="UP000488956"/>
    </source>
</evidence>
<comment type="caution">
    <text evidence="1">The sequence shown here is derived from an EMBL/GenBank/DDBJ whole genome shotgun (WGS) entry which is preliminary data.</text>
</comment>